<dbReference type="InterPro" id="IPR045272">
    <property type="entry name" value="ANXUR1/2-like"/>
</dbReference>
<dbReference type="OMA" id="GPRTWNS"/>
<name>A0A0D3ECV1_BRAOL</name>
<organism evidence="1 2">
    <name type="scientific">Brassica oleracea var. oleracea</name>
    <dbReference type="NCBI Taxonomy" id="109376"/>
    <lineage>
        <taxon>Eukaryota</taxon>
        <taxon>Viridiplantae</taxon>
        <taxon>Streptophyta</taxon>
        <taxon>Embryophyta</taxon>
        <taxon>Tracheophyta</taxon>
        <taxon>Spermatophyta</taxon>
        <taxon>Magnoliopsida</taxon>
        <taxon>eudicotyledons</taxon>
        <taxon>Gunneridae</taxon>
        <taxon>Pentapetalae</taxon>
        <taxon>rosids</taxon>
        <taxon>malvids</taxon>
        <taxon>Brassicales</taxon>
        <taxon>Brassicaceae</taxon>
        <taxon>Brassiceae</taxon>
        <taxon>Brassica</taxon>
    </lineage>
</organism>
<dbReference type="AlphaFoldDB" id="A0A0D3ECV1"/>
<dbReference type="Gramene" id="Bo9g140660.1">
    <property type="protein sequence ID" value="Bo9g140660.1"/>
    <property type="gene ID" value="Bo9g140660"/>
</dbReference>
<dbReference type="Gene3D" id="1.10.510.10">
    <property type="entry name" value="Transferase(Phosphotransferase) domain 1"/>
    <property type="match status" value="1"/>
</dbReference>
<dbReference type="SUPFAM" id="SSF56112">
    <property type="entry name" value="Protein kinase-like (PK-like)"/>
    <property type="match status" value="1"/>
</dbReference>
<protein>
    <recommendedName>
        <fullName evidence="3">Protein kinase domain-containing protein</fullName>
    </recommendedName>
</protein>
<accession>A0A0D3ECV1</accession>
<dbReference type="HOGENOM" id="CLU_904868_0_0_1"/>
<dbReference type="PANTHER" id="PTHR34590">
    <property type="entry name" value="OS03G0124300 PROTEIN-RELATED"/>
    <property type="match status" value="1"/>
</dbReference>
<dbReference type="Proteomes" id="UP000032141">
    <property type="component" value="Chromosome C9"/>
</dbReference>
<keyword evidence="2" id="KW-1185">Reference proteome</keyword>
<proteinExistence type="predicted"/>
<dbReference type="GO" id="GO:0004714">
    <property type="term" value="F:transmembrane receptor protein tyrosine kinase activity"/>
    <property type="evidence" value="ECO:0007669"/>
    <property type="project" value="InterPro"/>
</dbReference>
<evidence type="ECO:0000313" key="2">
    <source>
        <dbReference type="Proteomes" id="UP000032141"/>
    </source>
</evidence>
<reference evidence="1 2" key="1">
    <citation type="journal article" date="2014" name="Genome Biol.">
        <title>Transcriptome and methylome profiling reveals relics of genome dominance in the mesopolyploid Brassica oleracea.</title>
        <authorList>
            <person name="Parkin I.A."/>
            <person name="Koh C."/>
            <person name="Tang H."/>
            <person name="Robinson S.J."/>
            <person name="Kagale S."/>
            <person name="Clarke W.E."/>
            <person name="Town C.D."/>
            <person name="Nixon J."/>
            <person name="Krishnakumar V."/>
            <person name="Bidwell S.L."/>
            <person name="Denoeud F."/>
            <person name="Belcram H."/>
            <person name="Links M.G."/>
            <person name="Just J."/>
            <person name="Clarke C."/>
            <person name="Bender T."/>
            <person name="Huebert T."/>
            <person name="Mason A.S."/>
            <person name="Pires J.C."/>
            <person name="Barker G."/>
            <person name="Moore J."/>
            <person name="Walley P.G."/>
            <person name="Manoli S."/>
            <person name="Batley J."/>
            <person name="Edwards D."/>
            <person name="Nelson M.N."/>
            <person name="Wang X."/>
            <person name="Paterson A.H."/>
            <person name="King G."/>
            <person name="Bancroft I."/>
            <person name="Chalhoub B."/>
            <person name="Sharpe A.G."/>
        </authorList>
    </citation>
    <scope>NUCLEOTIDE SEQUENCE</scope>
    <source>
        <strain evidence="1 2">cv. TO1000</strain>
    </source>
</reference>
<evidence type="ECO:0008006" key="3">
    <source>
        <dbReference type="Google" id="ProtNLM"/>
    </source>
</evidence>
<dbReference type="PANTHER" id="PTHR34590:SF5">
    <property type="entry name" value="OS04G0586500 PROTEIN"/>
    <property type="match status" value="1"/>
</dbReference>
<dbReference type="EnsemblPlants" id="Bo9g140660.1">
    <property type="protein sequence ID" value="Bo9g140660.1"/>
    <property type="gene ID" value="Bo9g140660"/>
</dbReference>
<reference evidence="1" key="2">
    <citation type="submission" date="2015-03" db="UniProtKB">
        <authorList>
            <consortium name="EnsemblPlants"/>
        </authorList>
    </citation>
    <scope>IDENTIFICATION</scope>
</reference>
<sequence length="366" mass="41622">MKADVVGWMGRNGVAWDKDYIVNLPSGEGIFVDLHPNEKEHPEYYDSILNGVEIFKINGSDDNLAGPNLIPGPRTWNSDVKPKLLSSFGDSKTSPAATQDHYVHKVRQLVLGSKSDVVDKINQRVFTIYLNNFTTELKADVVGWTGRNVARVFGFALHPNEKEHPEYYDSILNGVEIFKINGSDGNLAGPNPIPGSWVIPYIESHKSDVVRPRTSFAYKCKRKEHASDVRGCRRFFFLRSRWLLRTSMSPGCLVLEVLGKFYDYVAHGTMREHLYKTQNASLPWKKRLEMCIGAARGLHFLHTGPKTTNMMLDEKWVAKFSDIRLAKTDFIVDHTQKISAAVKGTIDPEYYRRRQLTDSDYVRCPP</sequence>
<evidence type="ECO:0000313" key="1">
    <source>
        <dbReference type="EnsemblPlants" id="Bo9g140660.1"/>
    </source>
</evidence>
<dbReference type="eggNOG" id="KOG1187">
    <property type="taxonomic scope" value="Eukaryota"/>
</dbReference>
<dbReference type="InterPro" id="IPR011009">
    <property type="entry name" value="Kinase-like_dom_sf"/>
</dbReference>
<dbReference type="STRING" id="109376.A0A0D3ECV1"/>